<gene>
    <name evidence="9" type="ORF">A2392_00235</name>
</gene>
<dbReference type="PANTHER" id="PTHR47019">
    <property type="entry name" value="LIPID II FLIPPASE MURJ"/>
    <property type="match status" value="1"/>
</dbReference>
<evidence type="ECO:0000256" key="1">
    <source>
        <dbReference type="ARBA" id="ARBA00004651"/>
    </source>
</evidence>
<feature type="transmembrane region" description="Helical" evidence="8">
    <location>
        <begin position="252"/>
        <end position="275"/>
    </location>
</feature>
<feature type="transmembrane region" description="Helical" evidence="8">
    <location>
        <begin position="469"/>
        <end position="491"/>
    </location>
</feature>
<dbReference type="AlphaFoldDB" id="A0A1F6FJ01"/>
<dbReference type="GO" id="GO:0008360">
    <property type="term" value="P:regulation of cell shape"/>
    <property type="evidence" value="ECO:0007669"/>
    <property type="project" value="UniProtKB-KW"/>
</dbReference>
<keyword evidence="3 8" id="KW-0812">Transmembrane</keyword>
<proteinExistence type="predicted"/>
<feature type="transmembrane region" description="Helical" evidence="8">
    <location>
        <begin position="196"/>
        <end position="215"/>
    </location>
</feature>
<feature type="transmembrane region" description="Helical" evidence="8">
    <location>
        <begin position="356"/>
        <end position="377"/>
    </location>
</feature>
<dbReference type="GO" id="GO:0009252">
    <property type="term" value="P:peptidoglycan biosynthetic process"/>
    <property type="evidence" value="ECO:0007669"/>
    <property type="project" value="UniProtKB-KW"/>
</dbReference>
<evidence type="ECO:0000256" key="6">
    <source>
        <dbReference type="ARBA" id="ARBA00022989"/>
    </source>
</evidence>
<sequence>MVRQMINMVYKEVRGLHQAAYILALFALASQLLALLRDRLLAHQFGAGAELDIYYAAFRIPDLLFVLIISVSSVYVLIPFVSGAVSNGNGSDARRLLSQVFSLLFLVYTVVAVTVFIFVPSLLSVLFPNVHDQETLVVLTRILLLQPFLLGISGLYGVITQLSHRFVIYALSPLLYNAGIIIGILFFYPVLGLAGLGWGVVLGAILHFLVQWPLVRQSDLRIGFDWHFDWAKLRSVFAVSIPRSLALSMQQLVLLALVALAGTMATGSIAIFQFAYNLQSVPLAIIGVSYSVAAFPLLAELYSKANHEKFAIHVLTPLRHIIFWSMPTIALIVVLRAQLVRVVLGSGEFDWTDTRLTAAVLALLSLSLVAQAMYLVVVRAFYAGGRTRIPFYGTVIGSVLAIAFAYGFLLLYGAHEEARTAIASFMRLDGVFGSEVLAIAFGYSLATILQTIVLTWLMGKVFSISLSALIRPLVVAFYAAVVGGLAAYITLNFIVVGIDQERFLGVFIQGVLAGIAGLVGTVITYAYFESRELHEIYTSLHRKFVKTEIVAPQEEVF</sequence>
<keyword evidence="7 8" id="KW-0472">Membrane</keyword>
<dbReference type="GO" id="GO:0015648">
    <property type="term" value="F:lipid-linked peptidoglycan transporter activity"/>
    <property type="evidence" value="ECO:0007669"/>
    <property type="project" value="TreeGrafter"/>
</dbReference>
<dbReference type="PRINTS" id="PR01806">
    <property type="entry name" value="VIRFACTRMVIN"/>
</dbReference>
<dbReference type="GO" id="GO:0034204">
    <property type="term" value="P:lipid translocation"/>
    <property type="evidence" value="ECO:0007669"/>
    <property type="project" value="TreeGrafter"/>
</dbReference>
<feature type="transmembrane region" description="Helical" evidence="8">
    <location>
        <begin position="321"/>
        <end position="344"/>
    </location>
</feature>
<evidence type="ECO:0000256" key="7">
    <source>
        <dbReference type="ARBA" id="ARBA00023136"/>
    </source>
</evidence>
<feature type="transmembrane region" description="Helical" evidence="8">
    <location>
        <begin position="432"/>
        <end position="457"/>
    </location>
</feature>
<feature type="transmembrane region" description="Helical" evidence="8">
    <location>
        <begin position="281"/>
        <end position="301"/>
    </location>
</feature>
<comment type="caution">
    <text evidence="9">The sequence shown here is derived from an EMBL/GenBank/DDBJ whole genome shotgun (WGS) entry which is preliminary data.</text>
</comment>
<dbReference type="STRING" id="1798531.A2392_00235"/>
<keyword evidence="6 8" id="KW-1133">Transmembrane helix</keyword>
<name>A0A1F6FJ01_9BACT</name>
<feature type="transmembrane region" description="Helical" evidence="8">
    <location>
        <begin position="166"/>
        <end position="190"/>
    </location>
</feature>
<evidence type="ECO:0000256" key="8">
    <source>
        <dbReference type="SAM" id="Phobius"/>
    </source>
</evidence>
<evidence type="ECO:0000313" key="10">
    <source>
        <dbReference type="Proteomes" id="UP000177395"/>
    </source>
</evidence>
<dbReference type="GO" id="GO:0005886">
    <property type="term" value="C:plasma membrane"/>
    <property type="evidence" value="ECO:0007669"/>
    <property type="project" value="UniProtKB-SubCell"/>
</dbReference>
<dbReference type="Proteomes" id="UP000177395">
    <property type="component" value="Unassembled WGS sequence"/>
</dbReference>
<dbReference type="InterPro" id="IPR004268">
    <property type="entry name" value="MurJ"/>
</dbReference>
<feature type="transmembrane region" description="Helical" evidence="8">
    <location>
        <begin position="138"/>
        <end position="159"/>
    </location>
</feature>
<dbReference type="PANTHER" id="PTHR47019:SF1">
    <property type="entry name" value="LIPID II FLIPPASE MURJ"/>
    <property type="match status" value="1"/>
</dbReference>
<evidence type="ECO:0000256" key="4">
    <source>
        <dbReference type="ARBA" id="ARBA00022960"/>
    </source>
</evidence>
<dbReference type="InterPro" id="IPR051050">
    <property type="entry name" value="Lipid_II_flippase_MurJ/MviN"/>
</dbReference>
<feature type="transmembrane region" description="Helical" evidence="8">
    <location>
        <begin position="503"/>
        <end position="528"/>
    </location>
</feature>
<comment type="subcellular location">
    <subcellularLocation>
        <location evidence="1">Cell membrane</location>
        <topology evidence="1">Multi-pass membrane protein</topology>
    </subcellularLocation>
</comment>
<evidence type="ECO:0000256" key="2">
    <source>
        <dbReference type="ARBA" id="ARBA00022475"/>
    </source>
</evidence>
<evidence type="ECO:0000313" key="9">
    <source>
        <dbReference type="EMBL" id="OGG85837.1"/>
    </source>
</evidence>
<accession>A0A1F6FJ01</accession>
<protein>
    <recommendedName>
        <fullName evidence="11">Lipid II flippase MurJ</fullName>
    </recommendedName>
</protein>
<keyword evidence="5" id="KW-0573">Peptidoglycan synthesis</keyword>
<dbReference type="EMBL" id="MFMS01000004">
    <property type="protein sequence ID" value="OGG85837.1"/>
    <property type="molecule type" value="Genomic_DNA"/>
</dbReference>
<feature type="transmembrane region" description="Helical" evidence="8">
    <location>
        <begin position="389"/>
        <end position="412"/>
    </location>
</feature>
<keyword evidence="2" id="KW-1003">Cell membrane</keyword>
<dbReference type="Pfam" id="PF03023">
    <property type="entry name" value="MurJ"/>
    <property type="match status" value="1"/>
</dbReference>
<feature type="transmembrane region" description="Helical" evidence="8">
    <location>
        <begin position="63"/>
        <end position="84"/>
    </location>
</feature>
<keyword evidence="4" id="KW-0133">Cell shape</keyword>
<evidence type="ECO:0000256" key="3">
    <source>
        <dbReference type="ARBA" id="ARBA00022692"/>
    </source>
</evidence>
<feature type="transmembrane region" description="Helical" evidence="8">
    <location>
        <begin position="96"/>
        <end position="118"/>
    </location>
</feature>
<reference evidence="9 10" key="1">
    <citation type="journal article" date="2016" name="Nat. Commun.">
        <title>Thousands of microbial genomes shed light on interconnected biogeochemical processes in an aquifer system.</title>
        <authorList>
            <person name="Anantharaman K."/>
            <person name="Brown C.T."/>
            <person name="Hug L.A."/>
            <person name="Sharon I."/>
            <person name="Castelle C.J."/>
            <person name="Probst A.J."/>
            <person name="Thomas B.C."/>
            <person name="Singh A."/>
            <person name="Wilkins M.J."/>
            <person name="Karaoz U."/>
            <person name="Brodie E.L."/>
            <person name="Williams K.H."/>
            <person name="Hubbard S.S."/>
            <person name="Banfield J.F."/>
        </authorList>
    </citation>
    <scope>NUCLEOTIDE SEQUENCE [LARGE SCALE GENOMIC DNA]</scope>
</reference>
<evidence type="ECO:0008006" key="11">
    <source>
        <dbReference type="Google" id="ProtNLM"/>
    </source>
</evidence>
<evidence type="ECO:0000256" key="5">
    <source>
        <dbReference type="ARBA" id="ARBA00022984"/>
    </source>
</evidence>
<organism evidence="9 10">
    <name type="scientific">Candidatus Kaiserbacteria bacterium RIFOXYB1_FULL_46_14</name>
    <dbReference type="NCBI Taxonomy" id="1798531"/>
    <lineage>
        <taxon>Bacteria</taxon>
        <taxon>Candidatus Kaiseribacteriota</taxon>
    </lineage>
</organism>
<feature type="transmembrane region" description="Helical" evidence="8">
    <location>
        <begin position="20"/>
        <end position="36"/>
    </location>
</feature>